<protein>
    <submittedName>
        <fullName evidence="2">Hydantoinase B/oxoprolinase</fullName>
    </submittedName>
    <submittedName>
        <fullName evidence="3">N-methylhydantoinase B</fullName>
        <ecNumber evidence="3">3.5.2.14</ecNumber>
    </submittedName>
</protein>
<dbReference type="GO" id="GO:0006749">
    <property type="term" value="P:glutathione metabolic process"/>
    <property type="evidence" value="ECO:0007669"/>
    <property type="project" value="TreeGrafter"/>
</dbReference>
<evidence type="ECO:0000259" key="1">
    <source>
        <dbReference type="Pfam" id="PF02538"/>
    </source>
</evidence>
<proteinExistence type="predicted"/>
<dbReference type="GO" id="GO:0005829">
    <property type="term" value="C:cytosol"/>
    <property type="evidence" value="ECO:0007669"/>
    <property type="project" value="TreeGrafter"/>
</dbReference>
<keyword evidence="3" id="KW-0378">Hydrolase</keyword>
<dbReference type="PANTHER" id="PTHR11365">
    <property type="entry name" value="5-OXOPROLINASE RELATED"/>
    <property type="match status" value="1"/>
</dbReference>
<evidence type="ECO:0000313" key="3">
    <source>
        <dbReference type="EMBL" id="MBP2063513.1"/>
    </source>
</evidence>
<dbReference type="EC" id="3.5.2.14" evidence="3"/>
<dbReference type="EMBL" id="LK022848">
    <property type="protein sequence ID" value="CDR17911.1"/>
    <property type="molecule type" value="Genomic_DNA"/>
</dbReference>
<dbReference type="GO" id="GO:0047423">
    <property type="term" value="F:N-methylhydantoinase (ATP-hydrolyzing) activity"/>
    <property type="evidence" value="ECO:0007669"/>
    <property type="project" value="UniProtKB-EC"/>
</dbReference>
<dbReference type="EMBL" id="JAGGLR010000012">
    <property type="protein sequence ID" value="MBP2063513.1"/>
    <property type="molecule type" value="Genomic_DNA"/>
</dbReference>
<accession>A0A061ABS8</accession>
<reference evidence="3 4" key="2">
    <citation type="submission" date="2021-03" db="EMBL/GenBank/DDBJ databases">
        <title>Genomic Encyclopedia of Type Strains, Phase IV (KMG-IV): sequencing the most valuable type-strain genomes for metagenomic binning, comparative biology and taxonomic classification.</title>
        <authorList>
            <person name="Goeker M."/>
        </authorList>
    </citation>
    <scope>NUCLEOTIDE SEQUENCE [LARGE SCALE GENOMIC DNA]</scope>
    <source>
        <strain evidence="3 4">DSM 41954</strain>
    </source>
</reference>
<dbReference type="Proteomes" id="UP000756710">
    <property type="component" value="Unassembled WGS sequence"/>
</dbReference>
<name>A0A061ABS8_9ACTN</name>
<sequence length="713" mass="75438">MAQPTDFDFDPIELEILRSRLQAVANDAADAVYRTAISPITTEGKDFSATLLSADGALIVGGGFISLHWLAATRSVRAILTKYGDSVADGDIFLVNDPYQGGGLHPSDVFICRPIYAQGELCTWICMSAHMIDMGGAVFGSFAPNATSCYEEAFRIPPVRLFAAGEECKDVWGLVLTNVRMPDVVEMDMRSLTAAAHVAYEKSVTLIESVGLDSWRNGVQALRQLSEAELVSKIKSLPEGVYVSKSWVEWRGELLPVPCTLTISAGELHFDFDGSHPQVPFFINSQPYIILSAFLSYFCPQFMPDLPYNEGVVPPITVTCPESSITHAAAPAPLGCGHMHVAFSAGTMMMHCVQLAAWSAKEPQLGAEVNAPGAYGAIGLSTWAAPTPDGGFDGWAFMEGALVGASAGWGHDGVDCSPYHVPTVGLDGSGIPALISDVEILEDLHPIQVVSRSLRRGTGGAGRWRSGRGIEFHVRPRGVPSATGQMLGMHGHIPMSGIAGGSIGDLTELLHTGRDGTVHRLGMDQADVSIAEDEEFTLRCASGGGVGDPLDRDPADVVRDVNDFVYEAGEALATYGVVVTQAGEVNHEATAGERDRRRAQRLAHATGGPADIEKVDPAELTVAATVPLYPGVVGYEGKAVVLESGTVLTSAPRMWFEGCTILEGTLAGSGPEVTVRSYLDPATGRALFTEAVPRGSGCSISSLPGHWAGTTAS</sequence>
<feature type="domain" description="Hydantoinase B/oxoprolinase" evidence="1">
    <location>
        <begin position="10"/>
        <end position="549"/>
    </location>
</feature>
<dbReference type="Pfam" id="PF02538">
    <property type="entry name" value="Hydantoinase_B"/>
    <property type="match status" value="1"/>
</dbReference>
<dbReference type="InterPro" id="IPR003692">
    <property type="entry name" value="Hydantoinase_B"/>
</dbReference>
<evidence type="ECO:0000313" key="2">
    <source>
        <dbReference type="EMBL" id="CDR17911.1"/>
    </source>
</evidence>
<dbReference type="AlphaFoldDB" id="A0A061ABS8"/>
<dbReference type="HOGENOM" id="CLU_020413_1_0_11"/>
<dbReference type="RefSeq" id="WP_044580519.1">
    <property type="nucleotide sequence ID" value="NZ_BAABDR010000100.1"/>
</dbReference>
<gene>
    <name evidence="3" type="ORF">J2Z30_004534</name>
    <name evidence="2" type="ORF">SIRAN9877</name>
</gene>
<evidence type="ECO:0000313" key="4">
    <source>
        <dbReference type="Proteomes" id="UP000756710"/>
    </source>
</evidence>
<dbReference type="InterPro" id="IPR045079">
    <property type="entry name" value="Oxoprolinase-like"/>
</dbReference>
<keyword evidence="4" id="KW-1185">Reference proteome</keyword>
<dbReference type="PANTHER" id="PTHR11365:SF23">
    <property type="entry name" value="HYPOTHETICAL 5-OXOPROLINASE (EUROFUNG)-RELATED"/>
    <property type="match status" value="1"/>
</dbReference>
<organism evidence="2">
    <name type="scientific">Streptomyces iranensis</name>
    <dbReference type="NCBI Taxonomy" id="576784"/>
    <lineage>
        <taxon>Bacteria</taxon>
        <taxon>Bacillati</taxon>
        <taxon>Actinomycetota</taxon>
        <taxon>Actinomycetes</taxon>
        <taxon>Kitasatosporales</taxon>
        <taxon>Streptomycetaceae</taxon>
        <taxon>Streptomyces</taxon>
        <taxon>Streptomyces violaceusniger group</taxon>
    </lineage>
</organism>
<reference evidence="2" key="1">
    <citation type="submission" date="2014-05" db="EMBL/GenBank/DDBJ databases">
        <authorList>
            <person name="Horn Fabian"/>
        </authorList>
    </citation>
    <scope>NUCLEOTIDE SEQUENCE</scope>
</reference>
<dbReference type="GO" id="GO:0017168">
    <property type="term" value="F:5-oxoprolinase (ATP-hydrolyzing) activity"/>
    <property type="evidence" value="ECO:0007669"/>
    <property type="project" value="TreeGrafter"/>
</dbReference>